<sequence>MIEATNSGAAAAAMPSPMLETVAAAHNLVKFPPSPDTR</sequence>
<keyword evidence="2" id="KW-1185">Reference proteome</keyword>
<name>A0ABR9KNU1_9ACTN</name>
<reference evidence="1 2" key="1">
    <citation type="submission" date="2020-10" db="EMBL/GenBank/DDBJ databases">
        <title>Sequencing the genomes of 1000 actinobacteria strains.</title>
        <authorList>
            <person name="Klenk H.-P."/>
        </authorList>
    </citation>
    <scope>NUCLEOTIDE SEQUENCE [LARGE SCALE GENOMIC DNA]</scope>
    <source>
        <strain evidence="1 2">DSM 43748</strain>
    </source>
</reference>
<dbReference type="Proteomes" id="UP000661607">
    <property type="component" value="Unassembled WGS sequence"/>
</dbReference>
<dbReference type="EMBL" id="JADBEF010000001">
    <property type="protein sequence ID" value="MBE1563677.1"/>
    <property type="molecule type" value="Genomic_DNA"/>
</dbReference>
<protein>
    <submittedName>
        <fullName evidence="1">Uncharacterized protein</fullName>
    </submittedName>
</protein>
<gene>
    <name evidence="1" type="ORF">H4W81_006456</name>
</gene>
<accession>A0ABR9KNU1</accession>
<evidence type="ECO:0000313" key="2">
    <source>
        <dbReference type="Proteomes" id="UP000661607"/>
    </source>
</evidence>
<organism evidence="1 2">
    <name type="scientific">Nonomuraea africana</name>
    <dbReference type="NCBI Taxonomy" id="46171"/>
    <lineage>
        <taxon>Bacteria</taxon>
        <taxon>Bacillati</taxon>
        <taxon>Actinomycetota</taxon>
        <taxon>Actinomycetes</taxon>
        <taxon>Streptosporangiales</taxon>
        <taxon>Streptosporangiaceae</taxon>
        <taxon>Nonomuraea</taxon>
    </lineage>
</organism>
<evidence type="ECO:0000313" key="1">
    <source>
        <dbReference type="EMBL" id="MBE1563677.1"/>
    </source>
</evidence>
<proteinExistence type="predicted"/>
<comment type="caution">
    <text evidence="1">The sequence shown here is derived from an EMBL/GenBank/DDBJ whole genome shotgun (WGS) entry which is preliminary data.</text>
</comment>